<dbReference type="AlphaFoldDB" id="A0A5P1FHQ3"/>
<sequence length="165" mass="18172">MCQMMRIGRNYMGIHFSKIDRGSNDEEKVDYEPDTDTYLTEPDNTCFDGDIEGSSYILDDDPGLEIMGGSLPTSVDPTPAPVYVAWHRLVVSESSDKDDDTSVFPVLVGFGRVVPPNSEPHSGTIKEAKGAIATAQARLEVALHQKEESEHKSTELTKELDLKVV</sequence>
<keyword evidence="3" id="KW-1185">Reference proteome</keyword>
<protein>
    <submittedName>
        <fullName evidence="2">Uncharacterized protein</fullName>
    </submittedName>
</protein>
<dbReference type="Gramene" id="ONK77846">
    <property type="protein sequence ID" value="ONK77846"/>
    <property type="gene ID" value="A4U43_C02F11350"/>
</dbReference>
<reference evidence="3" key="1">
    <citation type="journal article" date="2017" name="Nat. Commun.">
        <title>The asparagus genome sheds light on the origin and evolution of a young Y chromosome.</title>
        <authorList>
            <person name="Harkess A."/>
            <person name="Zhou J."/>
            <person name="Xu C."/>
            <person name="Bowers J.E."/>
            <person name="Van der Hulst R."/>
            <person name="Ayyampalayam S."/>
            <person name="Mercati F."/>
            <person name="Riccardi P."/>
            <person name="McKain M.R."/>
            <person name="Kakrana A."/>
            <person name="Tang H."/>
            <person name="Ray J."/>
            <person name="Groenendijk J."/>
            <person name="Arikit S."/>
            <person name="Mathioni S.M."/>
            <person name="Nakano M."/>
            <person name="Shan H."/>
            <person name="Telgmann-Rauber A."/>
            <person name="Kanno A."/>
            <person name="Yue Z."/>
            <person name="Chen H."/>
            <person name="Li W."/>
            <person name="Chen Y."/>
            <person name="Xu X."/>
            <person name="Zhang Y."/>
            <person name="Luo S."/>
            <person name="Chen H."/>
            <person name="Gao J."/>
            <person name="Mao Z."/>
            <person name="Pires J.C."/>
            <person name="Luo M."/>
            <person name="Kudrna D."/>
            <person name="Wing R.A."/>
            <person name="Meyers B.C."/>
            <person name="Yi K."/>
            <person name="Kong H."/>
            <person name="Lavrijsen P."/>
            <person name="Sunseri F."/>
            <person name="Falavigna A."/>
            <person name="Ye Y."/>
            <person name="Leebens-Mack J.H."/>
            <person name="Chen G."/>
        </authorList>
    </citation>
    <scope>NUCLEOTIDE SEQUENCE [LARGE SCALE GENOMIC DNA]</scope>
    <source>
        <strain evidence="3">cv. DH0086</strain>
    </source>
</reference>
<feature type="region of interest" description="Disordered" evidence="1">
    <location>
        <begin position="145"/>
        <end position="165"/>
    </location>
</feature>
<dbReference type="EMBL" id="CM007382">
    <property type="protein sequence ID" value="ONK77846.1"/>
    <property type="molecule type" value="Genomic_DNA"/>
</dbReference>
<accession>A0A5P1FHQ3</accession>
<proteinExistence type="predicted"/>
<organism evidence="2 3">
    <name type="scientific">Asparagus officinalis</name>
    <name type="common">Garden asparagus</name>
    <dbReference type="NCBI Taxonomy" id="4686"/>
    <lineage>
        <taxon>Eukaryota</taxon>
        <taxon>Viridiplantae</taxon>
        <taxon>Streptophyta</taxon>
        <taxon>Embryophyta</taxon>
        <taxon>Tracheophyta</taxon>
        <taxon>Spermatophyta</taxon>
        <taxon>Magnoliopsida</taxon>
        <taxon>Liliopsida</taxon>
        <taxon>Asparagales</taxon>
        <taxon>Asparagaceae</taxon>
        <taxon>Asparagoideae</taxon>
        <taxon>Asparagus</taxon>
    </lineage>
</organism>
<evidence type="ECO:0000313" key="2">
    <source>
        <dbReference type="EMBL" id="ONK77846.1"/>
    </source>
</evidence>
<evidence type="ECO:0000313" key="3">
    <source>
        <dbReference type="Proteomes" id="UP000243459"/>
    </source>
</evidence>
<gene>
    <name evidence="2" type="ORF">A4U43_C02F11350</name>
</gene>
<name>A0A5P1FHQ3_ASPOF</name>
<dbReference type="Proteomes" id="UP000243459">
    <property type="component" value="Chromosome 2"/>
</dbReference>
<evidence type="ECO:0000256" key="1">
    <source>
        <dbReference type="SAM" id="MobiDB-lite"/>
    </source>
</evidence>